<dbReference type="GO" id="GO:0051539">
    <property type="term" value="F:4 iron, 4 sulfur cluster binding"/>
    <property type="evidence" value="ECO:0007669"/>
    <property type="project" value="UniProtKB-KW"/>
</dbReference>
<keyword evidence="4" id="KW-0411">Iron-sulfur</keyword>
<dbReference type="InterPro" id="IPR037225">
    <property type="entry name" value="Nuo51_FMN-bd_sf"/>
</dbReference>
<evidence type="ECO:0000256" key="4">
    <source>
        <dbReference type="ARBA" id="ARBA00023014"/>
    </source>
</evidence>
<feature type="non-terminal residue" evidence="6">
    <location>
        <position position="1"/>
    </location>
</feature>
<organism evidence="6">
    <name type="scientific">marine sediment metagenome</name>
    <dbReference type="NCBI Taxonomy" id="412755"/>
    <lineage>
        <taxon>unclassified sequences</taxon>
        <taxon>metagenomes</taxon>
        <taxon>ecological metagenomes</taxon>
    </lineage>
</organism>
<gene>
    <name evidence="6" type="ORF">S06H3_65441</name>
</gene>
<keyword evidence="1" id="KW-0004">4Fe-4S</keyword>
<dbReference type="InterPro" id="IPR011538">
    <property type="entry name" value="Nuo51_FMN-bd"/>
</dbReference>
<name>X1QJZ3_9ZZZZ</name>
<dbReference type="Gene3D" id="3.40.50.11540">
    <property type="entry name" value="NADH-ubiquinone oxidoreductase 51kDa subunit"/>
    <property type="match status" value="1"/>
</dbReference>
<keyword evidence="3" id="KW-0408">Iron</keyword>
<feature type="non-terminal residue" evidence="6">
    <location>
        <position position="95"/>
    </location>
</feature>
<dbReference type="GO" id="GO:0046872">
    <property type="term" value="F:metal ion binding"/>
    <property type="evidence" value="ECO:0007669"/>
    <property type="project" value="UniProtKB-KW"/>
</dbReference>
<dbReference type="SUPFAM" id="SSF142019">
    <property type="entry name" value="Nqo1 FMN-binding domain-like"/>
    <property type="match status" value="1"/>
</dbReference>
<sequence>VLVNCSEGDPGAYVNRALMEGNPHSVLEGFIIGAYAIGAHRGFIYVRQEYPLACENMIWAIKQAEERGLLGENILGSGFDFEVKVHRGAGMFVGG</sequence>
<accession>X1QJZ3</accession>
<dbReference type="PANTHER" id="PTHR43578:SF3">
    <property type="entry name" value="NADH-QUINONE OXIDOREDUCTASE SUBUNIT F"/>
    <property type="match status" value="1"/>
</dbReference>
<dbReference type="PANTHER" id="PTHR43578">
    <property type="entry name" value="NADH-QUINONE OXIDOREDUCTASE SUBUNIT F"/>
    <property type="match status" value="1"/>
</dbReference>
<dbReference type="AlphaFoldDB" id="X1QJZ3"/>
<comment type="caution">
    <text evidence="6">The sequence shown here is derived from an EMBL/GenBank/DDBJ whole genome shotgun (WGS) entry which is preliminary data.</text>
</comment>
<proteinExistence type="predicted"/>
<evidence type="ECO:0000259" key="5">
    <source>
        <dbReference type="Pfam" id="PF01512"/>
    </source>
</evidence>
<evidence type="ECO:0000256" key="3">
    <source>
        <dbReference type="ARBA" id="ARBA00023004"/>
    </source>
</evidence>
<evidence type="ECO:0000313" key="6">
    <source>
        <dbReference type="EMBL" id="GAI68812.1"/>
    </source>
</evidence>
<evidence type="ECO:0000256" key="1">
    <source>
        <dbReference type="ARBA" id="ARBA00022485"/>
    </source>
</evidence>
<protein>
    <recommendedName>
        <fullName evidence="5">NADH-ubiquinone oxidoreductase 51kDa subunit FMN-binding domain-containing protein</fullName>
    </recommendedName>
</protein>
<dbReference type="Pfam" id="PF01512">
    <property type="entry name" value="Complex1_51K"/>
    <property type="match status" value="1"/>
</dbReference>
<evidence type="ECO:0000256" key="2">
    <source>
        <dbReference type="ARBA" id="ARBA00022723"/>
    </source>
</evidence>
<keyword evidence="2" id="KW-0479">Metal-binding</keyword>
<dbReference type="EMBL" id="BARV01044066">
    <property type="protein sequence ID" value="GAI68812.1"/>
    <property type="molecule type" value="Genomic_DNA"/>
</dbReference>
<feature type="domain" description="NADH-ubiquinone oxidoreductase 51kDa subunit FMN-binding" evidence="5">
    <location>
        <begin position="1"/>
        <end position="95"/>
    </location>
</feature>
<reference evidence="6" key="1">
    <citation type="journal article" date="2014" name="Front. Microbiol.">
        <title>High frequency of phylogenetically diverse reductive dehalogenase-homologous genes in deep subseafloor sedimentary metagenomes.</title>
        <authorList>
            <person name="Kawai M."/>
            <person name="Futagami T."/>
            <person name="Toyoda A."/>
            <person name="Takaki Y."/>
            <person name="Nishi S."/>
            <person name="Hori S."/>
            <person name="Arai W."/>
            <person name="Tsubouchi T."/>
            <person name="Morono Y."/>
            <person name="Uchiyama I."/>
            <person name="Ito T."/>
            <person name="Fujiyama A."/>
            <person name="Inagaki F."/>
            <person name="Takami H."/>
        </authorList>
    </citation>
    <scope>NUCLEOTIDE SEQUENCE</scope>
    <source>
        <strain evidence="6">Expedition CK06-06</strain>
    </source>
</reference>